<keyword evidence="2" id="KW-1185">Reference proteome</keyword>
<proteinExistence type="predicted"/>
<reference evidence="1 2" key="1">
    <citation type="journal article" date="2016" name="Mol. Biol. Evol.">
        <title>Comparative Genomics of Early-Diverging Mushroom-Forming Fungi Provides Insights into the Origins of Lignocellulose Decay Capabilities.</title>
        <authorList>
            <person name="Nagy L.G."/>
            <person name="Riley R."/>
            <person name="Tritt A."/>
            <person name="Adam C."/>
            <person name="Daum C."/>
            <person name="Floudas D."/>
            <person name="Sun H."/>
            <person name="Yadav J.S."/>
            <person name="Pangilinan J."/>
            <person name="Larsson K.H."/>
            <person name="Matsuura K."/>
            <person name="Barry K."/>
            <person name="Labutti K."/>
            <person name="Kuo R."/>
            <person name="Ohm R.A."/>
            <person name="Bhattacharya S.S."/>
            <person name="Shirouzu T."/>
            <person name="Yoshinaga Y."/>
            <person name="Martin F.M."/>
            <person name="Grigoriev I.V."/>
            <person name="Hibbett D.S."/>
        </authorList>
    </citation>
    <scope>NUCLEOTIDE SEQUENCE [LARGE SCALE GENOMIC DNA]</scope>
    <source>
        <strain evidence="1 2">CBS 109695</strain>
    </source>
</reference>
<name>A0A166K636_9AGAM</name>
<gene>
    <name evidence="1" type="ORF">FIBSPDRAFT_1019854</name>
</gene>
<dbReference type="Proteomes" id="UP000076532">
    <property type="component" value="Unassembled WGS sequence"/>
</dbReference>
<accession>A0A166K636</accession>
<evidence type="ECO:0000313" key="1">
    <source>
        <dbReference type="EMBL" id="KZP21568.1"/>
    </source>
</evidence>
<dbReference type="EMBL" id="KV417546">
    <property type="protein sequence ID" value="KZP21568.1"/>
    <property type="molecule type" value="Genomic_DNA"/>
</dbReference>
<dbReference type="AlphaFoldDB" id="A0A166K636"/>
<organism evidence="1 2">
    <name type="scientific">Athelia psychrophila</name>
    <dbReference type="NCBI Taxonomy" id="1759441"/>
    <lineage>
        <taxon>Eukaryota</taxon>
        <taxon>Fungi</taxon>
        <taxon>Dikarya</taxon>
        <taxon>Basidiomycota</taxon>
        <taxon>Agaricomycotina</taxon>
        <taxon>Agaricomycetes</taxon>
        <taxon>Agaricomycetidae</taxon>
        <taxon>Atheliales</taxon>
        <taxon>Atheliaceae</taxon>
        <taxon>Athelia</taxon>
    </lineage>
</organism>
<sequence length="238" mass="26405">MCAAIYTADLAILVISNTIEGIRVQYARRDASATISNRTRRRAVALAFQQKRRACKGVSSPGIPLFGRRWEQPGPPAVSSSFGGLMEGPIHLSPGSARRDGDATIVRHVPRQSIGQSNDNWNEGGGQTELGEVIIFPDAVFADPNWTCLPDRRHILGHVAATSTIRDLDATTCFWRDITKGPWPVISQDQGHKLSRRRTSTETLVLNGGNTHRDITFQLSFWNCRSSWDDLVYRPVLL</sequence>
<evidence type="ECO:0000313" key="2">
    <source>
        <dbReference type="Proteomes" id="UP000076532"/>
    </source>
</evidence>
<protein>
    <submittedName>
        <fullName evidence="1">Uncharacterized protein</fullName>
    </submittedName>
</protein>